<comment type="caution">
    <text evidence="2">The sequence shown here is derived from an EMBL/GenBank/DDBJ whole genome shotgun (WGS) entry which is preliminary data.</text>
</comment>
<keyword evidence="1" id="KW-0472">Membrane</keyword>
<proteinExistence type="predicted"/>
<evidence type="ECO:0000313" key="3">
    <source>
        <dbReference type="Proteomes" id="UP000297900"/>
    </source>
</evidence>
<dbReference type="InterPro" id="IPR043751">
    <property type="entry name" value="DUF5696"/>
</dbReference>
<gene>
    <name evidence="2" type="ORF">E2980_14150</name>
</gene>
<dbReference type="Pfam" id="PF18952">
    <property type="entry name" value="DUF5696"/>
    <property type="match status" value="1"/>
</dbReference>
<dbReference type="RefSeq" id="WP_135152847.1">
    <property type="nucleotide sequence ID" value="NZ_SOMN01000020.1"/>
</dbReference>
<accession>A0A4Y8LW39</accession>
<reference evidence="2 3" key="1">
    <citation type="submission" date="2019-03" db="EMBL/GenBank/DDBJ databases">
        <title>Cohnella endophytica sp. nov., a novel endophytic bacterium isolated from bark of Sonneratia apetala.</title>
        <authorList>
            <person name="Tuo L."/>
        </authorList>
    </citation>
    <scope>NUCLEOTIDE SEQUENCE [LARGE SCALE GENOMIC DNA]</scope>
    <source>
        <strain evidence="2 3">CCTCC AB 208254</strain>
    </source>
</reference>
<dbReference type="Proteomes" id="UP000297900">
    <property type="component" value="Unassembled WGS sequence"/>
</dbReference>
<evidence type="ECO:0000256" key="1">
    <source>
        <dbReference type="SAM" id="Phobius"/>
    </source>
</evidence>
<feature type="transmembrane region" description="Helical" evidence="1">
    <location>
        <begin position="7"/>
        <end position="26"/>
    </location>
</feature>
<keyword evidence="1" id="KW-1133">Transmembrane helix</keyword>
<organism evidence="2 3">
    <name type="scientific">Cohnella luojiensis</name>
    <dbReference type="NCBI Taxonomy" id="652876"/>
    <lineage>
        <taxon>Bacteria</taxon>
        <taxon>Bacillati</taxon>
        <taxon>Bacillota</taxon>
        <taxon>Bacilli</taxon>
        <taxon>Bacillales</taxon>
        <taxon>Paenibacillaceae</taxon>
        <taxon>Cohnella</taxon>
    </lineage>
</organism>
<keyword evidence="1" id="KW-0812">Transmembrane</keyword>
<sequence length="863" mass="95010">MTRTRTKIVGIAGACILLAGGLFYGLRKSGVDEVMPSQAGIASGQTIGILSDRQSGAASSNSAEEQAALSLMEVAAENEFLILYVNNETAEVAVKDKRSDYVWFSNPPEREQDPIASPLYKSELSSQVTVSYYNDKGQLSAYNSYDDSVKLKQFEISRKDGEIEVRYSMGKAAIAQDGIPKIISKERMEQKILSRLQDEDVKKSLLYKFKYDETKQVYVVRELKEFVAQELLGLLRQAGYTQEDAAEDNAANGITAASEDGGDNIQFTVPVVYSLEQDQFVVTIPVDEVQYPKANPIAALSVLKYFGAADEGKEGYLFVPDGSGALIRLNNGKVGAEPYRMPLYGEDSTIVVKEKIQSNEASRLPVFGMKQNDRAFVGIIEKGDALATVTADVSGRYHQYNSVASEYHLVNMDYYTLNSGERTSSVPMFQSKTYKGDIRIRYAFTAGSSADYVGMAKMYRQYLVQSSGLTRLPAQKASPFIMELHGAFQRDKSFLGIHYNATEPLTTYGEAKKLLGMLEDRGVSSIVLRYVEWFNGGIRYASPRKTSPIGALGGKSGLKDLAEYAQSRQIGFYPDVSFLEADKKTGAAEFLNHSKARIYEYDPVMNTQDLSRFSHYVVSATQVPDIVSSFIQRYPKLVSGGVSLNDLGNQVDSDYSPDHPIDRQNARGVIEGELAKLNRAIGSVMVSGGNAYSIPYADIVVHAPTRSSGMNLTDEDVPFYQIALHGYVQMAGLPFNTDRGQNPRLSLLKALETGSNIYYEWFYREPSVVKDTDRNGLYSANYEGWLDEAVQIYREADGILSKVADQTIIGHSKLAEGVYRTVYENGQSVTVNYNEEAVSVDGMELAPEGYNLQAAGASAGGAK</sequence>
<protein>
    <submittedName>
        <fullName evidence="2">Uncharacterized protein</fullName>
    </submittedName>
</protein>
<keyword evidence="3" id="KW-1185">Reference proteome</keyword>
<dbReference type="AlphaFoldDB" id="A0A4Y8LW39"/>
<dbReference type="EMBL" id="SOMN01000020">
    <property type="protein sequence ID" value="TFE25192.1"/>
    <property type="molecule type" value="Genomic_DNA"/>
</dbReference>
<dbReference type="OrthoDB" id="9793135at2"/>
<evidence type="ECO:0000313" key="2">
    <source>
        <dbReference type="EMBL" id="TFE25192.1"/>
    </source>
</evidence>
<name>A0A4Y8LW39_9BACL</name>